<gene>
    <name evidence="2" type="ORF">CYNAS_LOCUS12159</name>
</gene>
<evidence type="ECO:0000256" key="1">
    <source>
        <dbReference type="SAM" id="MobiDB-lite"/>
    </source>
</evidence>
<sequence length="269" mass="30101">MKILSYSTSERWETSDATINVVYKPPTQKHLSGRSVTLRMFSPEDCFHDKFPALRIPANILVGGRLDLESMTISMDSCEFTTWKTGKNMGIMLGFKDSINCSTVLSEMKATLQDTDGNAAPEVNPQQPGPTVDDPVSPGTEDPDPPHSDNISFVSAIAQLAEKEGCIKLDLWNTWCISQSLFIATVQWAKEDENDRVDFPNMQVIRYTATFVKVYTGRSMMKKNTEYSLWLIRRQGSDTKIIAGDTVADVRCVAFTLKNTRVQQPVNSE</sequence>
<reference evidence="2" key="1">
    <citation type="submission" date="2023-07" db="EMBL/GenBank/DDBJ databases">
        <authorList>
            <consortium name="CYATHOMIX"/>
        </authorList>
    </citation>
    <scope>NUCLEOTIDE SEQUENCE</scope>
    <source>
        <strain evidence="2">N/A</strain>
    </source>
</reference>
<protein>
    <submittedName>
        <fullName evidence="2">Uncharacterized protein</fullName>
    </submittedName>
</protein>
<dbReference type="EMBL" id="CATQJL010000223">
    <property type="protein sequence ID" value="CAJ0600176.1"/>
    <property type="molecule type" value="Genomic_DNA"/>
</dbReference>
<comment type="caution">
    <text evidence="2">The sequence shown here is derived from an EMBL/GenBank/DDBJ whole genome shotgun (WGS) entry which is preliminary data.</text>
</comment>
<dbReference type="Proteomes" id="UP001176961">
    <property type="component" value="Unassembled WGS sequence"/>
</dbReference>
<keyword evidence="3" id="KW-1185">Reference proteome</keyword>
<accession>A0AA36GXX1</accession>
<proteinExistence type="predicted"/>
<evidence type="ECO:0000313" key="2">
    <source>
        <dbReference type="EMBL" id="CAJ0600176.1"/>
    </source>
</evidence>
<evidence type="ECO:0000313" key="3">
    <source>
        <dbReference type="Proteomes" id="UP001176961"/>
    </source>
</evidence>
<name>A0AA36GXX1_CYLNA</name>
<organism evidence="2 3">
    <name type="scientific">Cylicocyclus nassatus</name>
    <name type="common">Nematode worm</name>
    <dbReference type="NCBI Taxonomy" id="53992"/>
    <lineage>
        <taxon>Eukaryota</taxon>
        <taxon>Metazoa</taxon>
        <taxon>Ecdysozoa</taxon>
        <taxon>Nematoda</taxon>
        <taxon>Chromadorea</taxon>
        <taxon>Rhabditida</taxon>
        <taxon>Rhabditina</taxon>
        <taxon>Rhabditomorpha</taxon>
        <taxon>Strongyloidea</taxon>
        <taxon>Strongylidae</taxon>
        <taxon>Cylicocyclus</taxon>
    </lineage>
</organism>
<feature type="region of interest" description="Disordered" evidence="1">
    <location>
        <begin position="115"/>
        <end position="149"/>
    </location>
</feature>
<dbReference type="AlphaFoldDB" id="A0AA36GXX1"/>